<sequence length="229" mass="24530">MCMLSQAEQSFLAHAIATGVRIDGRDTNTFRSVLREQSGVLCGVDASSSCQIGEAQVLCFTRTLDLQGQEELPDEAETEGEAAHTKIQYLPTSLAPHNRTRLAYCQSVASMLSRNTVVPRSVVLYLSLLAYGPSYCTAASIAVADCLKQLDNTLVSPILVGAWKIGGRWICDASLAEEESAEASVLALLDRAGLVQDVSKHGSRPITIADLDTALETCRIAARALCTIL</sequence>
<dbReference type="GO" id="GO:0035925">
    <property type="term" value="F:mRNA 3'-UTR AU-rich region binding"/>
    <property type="evidence" value="ECO:0007669"/>
    <property type="project" value="TreeGrafter"/>
</dbReference>
<evidence type="ECO:0000256" key="1">
    <source>
        <dbReference type="ARBA" id="ARBA00004496"/>
    </source>
</evidence>
<comment type="similarity">
    <text evidence="3">Belongs to the RNase PH family.</text>
</comment>
<dbReference type="Gene3D" id="3.30.230.70">
    <property type="entry name" value="GHMP Kinase, N-terminal domain"/>
    <property type="match status" value="1"/>
</dbReference>
<dbReference type="GO" id="GO:0071035">
    <property type="term" value="P:nuclear polyadenylation-dependent rRNA catabolic process"/>
    <property type="evidence" value="ECO:0007669"/>
    <property type="project" value="TreeGrafter"/>
</dbReference>
<name>A0A132NXE3_GIAIN</name>
<proteinExistence type="inferred from homology"/>
<reference evidence="9 10" key="1">
    <citation type="journal article" date="2015" name="Mol. Biochem. Parasitol.">
        <title>Identification of polymorphic genes for use in assemblage B genotyping assays through comparative genomics of multiple assemblage B Giardia duodenalis isolates.</title>
        <authorList>
            <person name="Wielinga C."/>
            <person name="Thompson R.C."/>
            <person name="Monis P."/>
            <person name="Ryan U."/>
        </authorList>
    </citation>
    <scope>NUCLEOTIDE SEQUENCE [LARGE SCALE GENOMIC DNA]</scope>
    <source>
        <strain evidence="9 10">BAH15c1</strain>
    </source>
</reference>
<dbReference type="EMBL" id="JXTI01000024">
    <property type="protein sequence ID" value="KWX14736.1"/>
    <property type="molecule type" value="Genomic_DNA"/>
</dbReference>
<dbReference type="SUPFAM" id="SSF54211">
    <property type="entry name" value="Ribosomal protein S5 domain 2-like"/>
    <property type="match status" value="1"/>
</dbReference>
<dbReference type="InterPro" id="IPR036345">
    <property type="entry name" value="ExoRNase_PH_dom2_sf"/>
</dbReference>
<keyword evidence="8" id="KW-0539">Nucleus</keyword>
<evidence type="ECO:0000313" key="9">
    <source>
        <dbReference type="EMBL" id="KWX14736.1"/>
    </source>
</evidence>
<dbReference type="GO" id="GO:0000177">
    <property type="term" value="C:cytoplasmic exosome (RNase complex)"/>
    <property type="evidence" value="ECO:0007669"/>
    <property type="project" value="TreeGrafter"/>
</dbReference>
<dbReference type="VEuPathDB" id="GiardiaDB:QR46_1237"/>
<accession>A0A132NXE3</accession>
<dbReference type="OrthoDB" id="10257244at2759"/>
<dbReference type="AlphaFoldDB" id="A0A132NXE3"/>
<dbReference type="GO" id="GO:0000176">
    <property type="term" value="C:nuclear exosome (RNase complex)"/>
    <property type="evidence" value="ECO:0007669"/>
    <property type="project" value="TreeGrafter"/>
</dbReference>
<evidence type="ECO:0000256" key="7">
    <source>
        <dbReference type="ARBA" id="ARBA00022884"/>
    </source>
</evidence>
<dbReference type="SUPFAM" id="SSF55666">
    <property type="entry name" value="Ribonuclease PH domain 2-like"/>
    <property type="match status" value="1"/>
</dbReference>
<keyword evidence="4" id="KW-0963">Cytoplasm</keyword>
<dbReference type="InterPro" id="IPR020568">
    <property type="entry name" value="Ribosomal_Su5_D2-typ_SF"/>
</dbReference>
<protein>
    <submittedName>
        <fullName evidence="9">Uncharacterized protein</fullName>
    </submittedName>
</protein>
<keyword evidence="7" id="KW-0694">RNA-binding</keyword>
<evidence type="ECO:0000313" key="10">
    <source>
        <dbReference type="Proteomes" id="UP000070089"/>
    </source>
</evidence>
<dbReference type="PANTHER" id="PTHR11097:SF9">
    <property type="entry name" value="EXOSOME COMPLEX COMPONENT RRP43"/>
    <property type="match status" value="1"/>
</dbReference>
<keyword evidence="5" id="KW-0698">rRNA processing</keyword>
<evidence type="ECO:0000256" key="5">
    <source>
        <dbReference type="ARBA" id="ARBA00022552"/>
    </source>
</evidence>
<dbReference type="GO" id="GO:0071038">
    <property type="term" value="P:TRAMP-dependent tRNA surveillance pathway"/>
    <property type="evidence" value="ECO:0007669"/>
    <property type="project" value="TreeGrafter"/>
</dbReference>
<dbReference type="PANTHER" id="PTHR11097">
    <property type="entry name" value="EXOSOME COMPLEX EXONUCLEASE RIBOSOMAL RNA PROCESSING PROTEIN"/>
    <property type="match status" value="1"/>
</dbReference>
<comment type="subcellular location">
    <subcellularLocation>
        <location evidence="1">Cytoplasm</location>
    </subcellularLocation>
    <subcellularLocation>
        <location evidence="2">Nucleus</location>
        <location evidence="2">Nucleolus</location>
    </subcellularLocation>
</comment>
<organism evidence="9 10">
    <name type="scientific">Giardia duodenalis assemblage B</name>
    <dbReference type="NCBI Taxonomy" id="1394984"/>
    <lineage>
        <taxon>Eukaryota</taxon>
        <taxon>Metamonada</taxon>
        <taxon>Diplomonadida</taxon>
        <taxon>Hexamitidae</taxon>
        <taxon>Giardiinae</taxon>
        <taxon>Giardia</taxon>
    </lineage>
</organism>
<evidence type="ECO:0000256" key="2">
    <source>
        <dbReference type="ARBA" id="ARBA00004604"/>
    </source>
</evidence>
<evidence type="ECO:0000256" key="3">
    <source>
        <dbReference type="ARBA" id="ARBA00006678"/>
    </source>
</evidence>
<dbReference type="GO" id="GO:0034473">
    <property type="term" value="P:U1 snRNA 3'-end processing"/>
    <property type="evidence" value="ECO:0007669"/>
    <property type="project" value="TreeGrafter"/>
</dbReference>
<comment type="caution">
    <text evidence="9">The sequence shown here is derived from an EMBL/GenBank/DDBJ whole genome shotgun (WGS) entry which is preliminary data.</text>
</comment>
<dbReference type="GO" id="GO:0034476">
    <property type="term" value="P:U5 snRNA 3'-end processing"/>
    <property type="evidence" value="ECO:0007669"/>
    <property type="project" value="TreeGrafter"/>
</dbReference>
<dbReference type="InterPro" id="IPR027408">
    <property type="entry name" value="PNPase/RNase_PH_dom_sf"/>
</dbReference>
<dbReference type="GO" id="GO:0071028">
    <property type="term" value="P:nuclear mRNA surveillance"/>
    <property type="evidence" value="ECO:0007669"/>
    <property type="project" value="TreeGrafter"/>
</dbReference>
<evidence type="ECO:0000256" key="6">
    <source>
        <dbReference type="ARBA" id="ARBA00022835"/>
    </source>
</evidence>
<dbReference type="GO" id="GO:0034475">
    <property type="term" value="P:U4 snRNA 3'-end processing"/>
    <property type="evidence" value="ECO:0007669"/>
    <property type="project" value="TreeGrafter"/>
</dbReference>
<gene>
    <name evidence="9" type="ORF">QR46_1237</name>
</gene>
<dbReference type="GO" id="GO:0005730">
    <property type="term" value="C:nucleolus"/>
    <property type="evidence" value="ECO:0007669"/>
    <property type="project" value="UniProtKB-SubCell"/>
</dbReference>
<dbReference type="GO" id="GO:0000467">
    <property type="term" value="P:exonucleolytic trimming to generate mature 3'-end of 5.8S rRNA from tricistronic rRNA transcript (SSU-rRNA, 5.8S rRNA, LSU-rRNA)"/>
    <property type="evidence" value="ECO:0007669"/>
    <property type="project" value="TreeGrafter"/>
</dbReference>
<dbReference type="InterPro" id="IPR050590">
    <property type="entry name" value="Exosome_comp_Rrp42_subfam"/>
</dbReference>
<dbReference type="GO" id="GO:0016075">
    <property type="term" value="P:rRNA catabolic process"/>
    <property type="evidence" value="ECO:0007669"/>
    <property type="project" value="TreeGrafter"/>
</dbReference>
<keyword evidence="6" id="KW-0271">Exosome</keyword>
<evidence type="ECO:0000256" key="8">
    <source>
        <dbReference type="ARBA" id="ARBA00023242"/>
    </source>
</evidence>
<dbReference type="Proteomes" id="UP000070089">
    <property type="component" value="Unassembled WGS sequence"/>
</dbReference>
<evidence type="ECO:0000256" key="4">
    <source>
        <dbReference type="ARBA" id="ARBA00022490"/>
    </source>
</evidence>